<comment type="subcellular location">
    <subcellularLocation>
        <location evidence="1">Mitochondrion</location>
    </subcellularLocation>
    <subcellularLocation>
        <location evidence="1">Plastid</location>
        <location evidence="1">Chloroplast</location>
    </subcellularLocation>
</comment>
<dbReference type="Pfam" id="PF02686">
    <property type="entry name" value="GatC"/>
    <property type="match status" value="1"/>
</dbReference>
<dbReference type="Gene3D" id="1.10.20.60">
    <property type="entry name" value="Glu-tRNAGln amidotransferase C subunit, N-terminal domain"/>
    <property type="match status" value="1"/>
</dbReference>
<keyword evidence="1" id="KW-0547">Nucleotide-binding</keyword>
<reference evidence="2" key="1">
    <citation type="submission" date="2024-02" db="EMBL/GenBank/DDBJ databases">
        <authorList>
            <consortium name="ELIXIR-Norway"/>
            <consortium name="Elixir Norway"/>
        </authorList>
    </citation>
    <scope>NUCLEOTIDE SEQUENCE</scope>
</reference>
<name>A0ABP0TLN2_9BRYO</name>
<comment type="function">
    <text evidence="1">Allows the formation of correctly charged Gln-tRNA(Gln) through the transamidation of misacylated Glu-tRNA(Gln) in chloroplasts and mitochondria. The reaction takes place in the presence of glutamine and ATP through an activated gamma-phospho-Glu-tRNA(Gln).</text>
</comment>
<keyword evidence="1" id="KW-0150">Chloroplast</keyword>
<dbReference type="EMBL" id="OZ019904">
    <property type="protein sequence ID" value="CAK9199757.1"/>
    <property type="molecule type" value="Genomic_DNA"/>
</dbReference>
<accession>A0ABP0TLN2</accession>
<organism evidence="2 3">
    <name type="scientific">Sphagnum troendelagicum</name>
    <dbReference type="NCBI Taxonomy" id="128251"/>
    <lineage>
        <taxon>Eukaryota</taxon>
        <taxon>Viridiplantae</taxon>
        <taxon>Streptophyta</taxon>
        <taxon>Embryophyta</taxon>
        <taxon>Bryophyta</taxon>
        <taxon>Sphagnophytina</taxon>
        <taxon>Sphagnopsida</taxon>
        <taxon>Sphagnales</taxon>
        <taxon>Sphagnaceae</taxon>
        <taxon>Sphagnum</taxon>
    </lineage>
</organism>
<keyword evidence="1" id="KW-0067">ATP-binding</keyword>
<keyword evidence="1" id="KW-0934">Plastid</keyword>
<keyword evidence="1" id="KW-0496">Mitochondrion</keyword>
<dbReference type="InterPro" id="IPR036113">
    <property type="entry name" value="Asp/Glu-ADT_sf_sub_c"/>
</dbReference>
<gene>
    <name evidence="1" type="primary">GATC</name>
    <name evidence="2" type="ORF">CSSPTR1EN2_LOCUS5096</name>
</gene>
<proteinExistence type="inferred from homology"/>
<comment type="subunit">
    <text evidence="1">Subunit of the heterotrimeric GatCAB amidotransferase (AdT) complex, composed of A, B and C subunits.</text>
</comment>
<dbReference type="PANTHER" id="PTHR15004">
    <property type="entry name" value="GLUTAMYL-TRNA(GLN) AMIDOTRANSFERASE SUBUNIT C, MITOCHONDRIAL"/>
    <property type="match status" value="1"/>
</dbReference>
<dbReference type="NCBIfam" id="TIGR00135">
    <property type="entry name" value="gatC"/>
    <property type="match status" value="1"/>
</dbReference>
<protein>
    <recommendedName>
        <fullName evidence="1">Glutamyl-tRNA(Gln) amidotransferase subunit C, chloroplastic/mitochondrial</fullName>
        <shortName evidence="1">Glu-AdT subunit C</shortName>
        <ecNumber evidence="1">6.3.5.-</ecNumber>
    </recommendedName>
</protein>
<dbReference type="SUPFAM" id="SSF141000">
    <property type="entry name" value="Glu-tRNAGln amidotransferase C subunit"/>
    <property type="match status" value="1"/>
</dbReference>
<keyword evidence="3" id="KW-1185">Reference proteome</keyword>
<dbReference type="PANTHER" id="PTHR15004:SF0">
    <property type="entry name" value="GLUTAMYL-TRNA(GLN) AMIDOTRANSFERASE SUBUNIT C, MITOCHONDRIAL"/>
    <property type="match status" value="1"/>
</dbReference>
<dbReference type="InterPro" id="IPR003837">
    <property type="entry name" value="GatC"/>
</dbReference>
<dbReference type="EC" id="6.3.5.-" evidence="1"/>
<comment type="similarity">
    <text evidence="1">Belongs to the GatC family.</text>
</comment>
<evidence type="ECO:0000256" key="1">
    <source>
        <dbReference type="HAMAP-Rule" id="MF_03149"/>
    </source>
</evidence>
<dbReference type="Proteomes" id="UP001497512">
    <property type="component" value="Chromosome 12"/>
</dbReference>
<dbReference type="HAMAP" id="MF_00122">
    <property type="entry name" value="GatC"/>
    <property type="match status" value="1"/>
</dbReference>
<keyword evidence="1" id="KW-0648">Protein biosynthesis</keyword>
<evidence type="ECO:0000313" key="3">
    <source>
        <dbReference type="Proteomes" id="UP001497512"/>
    </source>
</evidence>
<keyword evidence="1" id="KW-0436">Ligase</keyword>
<comment type="catalytic activity">
    <reaction evidence="1">
        <text>L-glutamyl-tRNA(Gln) + L-glutamine + ATP + H2O = L-glutaminyl-tRNA(Gln) + L-glutamate + ADP + phosphate + H(+)</text>
        <dbReference type="Rhea" id="RHEA:17521"/>
        <dbReference type="Rhea" id="RHEA-COMP:9681"/>
        <dbReference type="Rhea" id="RHEA-COMP:9684"/>
        <dbReference type="ChEBI" id="CHEBI:15377"/>
        <dbReference type="ChEBI" id="CHEBI:15378"/>
        <dbReference type="ChEBI" id="CHEBI:29985"/>
        <dbReference type="ChEBI" id="CHEBI:30616"/>
        <dbReference type="ChEBI" id="CHEBI:43474"/>
        <dbReference type="ChEBI" id="CHEBI:58359"/>
        <dbReference type="ChEBI" id="CHEBI:78520"/>
        <dbReference type="ChEBI" id="CHEBI:78521"/>
        <dbReference type="ChEBI" id="CHEBI:456216"/>
    </reaction>
</comment>
<sequence>MAALLHHLPYQSMLTTSLRISVAGIPTKRAAMSMCMTSKVEPPNIAHLCEKARLSLTPQEVEEFEPQIGRIVDWFAQLQEIDVADVAPSIHVGDVNGINTLRPDKPSVFQNRKAMMGAVPELEGSFIKVPKILKENQE</sequence>
<evidence type="ECO:0000313" key="2">
    <source>
        <dbReference type="EMBL" id="CAK9199757.1"/>
    </source>
</evidence>